<organism evidence="9 10">
    <name type="scientific">Gehongia tenuis</name>
    <dbReference type="NCBI Taxonomy" id="2763655"/>
    <lineage>
        <taxon>Bacteria</taxon>
        <taxon>Bacillati</taxon>
        <taxon>Bacillota</taxon>
        <taxon>Clostridia</taxon>
        <taxon>Christensenellales</taxon>
        <taxon>Christensenellaceae</taxon>
        <taxon>Gehongia</taxon>
    </lineage>
</organism>
<dbReference type="Proteomes" id="UP000623172">
    <property type="component" value="Unassembled WGS sequence"/>
</dbReference>
<evidence type="ECO:0000256" key="2">
    <source>
        <dbReference type="ARBA" id="ARBA00006576"/>
    </source>
</evidence>
<proteinExistence type="inferred from homology"/>
<feature type="binding site" evidence="7">
    <location>
        <position position="79"/>
    </location>
    <ligand>
        <name>Zn(2+)</name>
        <dbReference type="ChEBI" id="CHEBI:29105"/>
        <note>catalytic</note>
    </ligand>
</feature>
<evidence type="ECO:0000256" key="7">
    <source>
        <dbReference type="PIRSR" id="PIRSR006019-2"/>
    </source>
</evidence>
<protein>
    <submittedName>
        <fullName evidence="9">Cytidine/deoxycytidylate deaminase family protein</fullName>
    </submittedName>
</protein>
<dbReference type="InterPro" id="IPR016193">
    <property type="entry name" value="Cytidine_deaminase-like"/>
</dbReference>
<dbReference type="EMBL" id="JACRSR010000001">
    <property type="protein sequence ID" value="MBC8530730.1"/>
    <property type="molecule type" value="Genomic_DNA"/>
</dbReference>
<dbReference type="GO" id="GO:0008270">
    <property type="term" value="F:zinc ion binding"/>
    <property type="evidence" value="ECO:0007669"/>
    <property type="project" value="InterPro"/>
</dbReference>
<sequence length="157" mass="17585">MDKWDHRFMELVQVIAGWSSCYQENRKIGAVIVRDKRIITTGYNGAPAGMASCVQRQQCLRRDMDIPSGTRHELCWAIHAEQNALIQAAKLGISVDGATLYCTHQPCAICAKLIVNAGIERLVYGQGYPDEFAARILNEAAVLVEKYDYETKSIIHE</sequence>
<dbReference type="GO" id="GO:0005737">
    <property type="term" value="C:cytoplasm"/>
    <property type="evidence" value="ECO:0007669"/>
    <property type="project" value="TreeGrafter"/>
</dbReference>
<dbReference type="GO" id="GO:0006220">
    <property type="term" value="P:pyrimidine nucleotide metabolic process"/>
    <property type="evidence" value="ECO:0007669"/>
    <property type="project" value="InterPro"/>
</dbReference>
<keyword evidence="3 7" id="KW-0479">Metal-binding</keyword>
<comment type="cofactor">
    <cofactor evidence="1 7">
        <name>Zn(2+)</name>
        <dbReference type="ChEBI" id="CHEBI:29105"/>
    </cofactor>
</comment>
<dbReference type="GO" id="GO:0004132">
    <property type="term" value="F:dCMP deaminase activity"/>
    <property type="evidence" value="ECO:0007669"/>
    <property type="project" value="InterPro"/>
</dbReference>
<dbReference type="Gene3D" id="3.40.140.10">
    <property type="entry name" value="Cytidine Deaminase, domain 2"/>
    <property type="match status" value="1"/>
</dbReference>
<accession>A0A926D5H0</accession>
<dbReference type="PROSITE" id="PS00903">
    <property type="entry name" value="CYT_DCMP_DEAMINASES_1"/>
    <property type="match status" value="1"/>
</dbReference>
<feature type="domain" description="CMP/dCMP-type deaminase" evidence="8">
    <location>
        <begin position="3"/>
        <end position="145"/>
    </location>
</feature>
<evidence type="ECO:0000256" key="5">
    <source>
        <dbReference type="ARBA" id="ARBA00022833"/>
    </source>
</evidence>
<keyword evidence="5 7" id="KW-0862">Zinc</keyword>
<evidence type="ECO:0000256" key="4">
    <source>
        <dbReference type="ARBA" id="ARBA00022801"/>
    </source>
</evidence>
<dbReference type="CDD" id="cd01286">
    <property type="entry name" value="deoxycytidylate_deaminase"/>
    <property type="match status" value="1"/>
</dbReference>
<dbReference type="PANTHER" id="PTHR11086">
    <property type="entry name" value="DEOXYCYTIDYLATE DEAMINASE-RELATED"/>
    <property type="match status" value="1"/>
</dbReference>
<evidence type="ECO:0000259" key="8">
    <source>
        <dbReference type="PROSITE" id="PS51747"/>
    </source>
</evidence>
<dbReference type="AlphaFoldDB" id="A0A926D5H0"/>
<dbReference type="InterPro" id="IPR015517">
    <property type="entry name" value="dCMP_deaminase-rel"/>
</dbReference>
<keyword evidence="10" id="KW-1185">Reference proteome</keyword>
<dbReference type="SUPFAM" id="SSF53927">
    <property type="entry name" value="Cytidine deaminase-like"/>
    <property type="match status" value="1"/>
</dbReference>
<dbReference type="InterPro" id="IPR016473">
    <property type="entry name" value="dCMP_deaminase"/>
</dbReference>
<dbReference type="InterPro" id="IPR035105">
    <property type="entry name" value="Deoxycytidylate_deaminase_dom"/>
</dbReference>
<dbReference type="PIRSF" id="PIRSF006019">
    <property type="entry name" value="dCMP_deaminase"/>
    <property type="match status" value="1"/>
</dbReference>
<name>A0A926D5H0_9FIRM</name>
<dbReference type="PROSITE" id="PS51257">
    <property type="entry name" value="PROKAR_LIPOPROTEIN"/>
    <property type="match status" value="1"/>
</dbReference>
<dbReference type="PROSITE" id="PS51747">
    <property type="entry name" value="CYT_DCMP_DEAMINASES_2"/>
    <property type="match status" value="1"/>
</dbReference>
<evidence type="ECO:0000256" key="3">
    <source>
        <dbReference type="ARBA" id="ARBA00022723"/>
    </source>
</evidence>
<evidence type="ECO:0000313" key="10">
    <source>
        <dbReference type="Proteomes" id="UP000623172"/>
    </source>
</evidence>
<dbReference type="PANTHER" id="PTHR11086:SF18">
    <property type="entry name" value="DEOXYCYTIDYLATE DEAMINASE"/>
    <property type="match status" value="1"/>
</dbReference>
<evidence type="ECO:0000256" key="1">
    <source>
        <dbReference type="ARBA" id="ARBA00001947"/>
    </source>
</evidence>
<keyword evidence="4" id="KW-0378">Hydrolase</keyword>
<dbReference type="InterPro" id="IPR002125">
    <property type="entry name" value="CMP_dCMP_dom"/>
</dbReference>
<feature type="binding site" evidence="7">
    <location>
        <position position="110"/>
    </location>
    <ligand>
        <name>Zn(2+)</name>
        <dbReference type="ChEBI" id="CHEBI:29105"/>
        <note>catalytic</note>
    </ligand>
</feature>
<gene>
    <name evidence="9" type="ORF">H8696_02590</name>
</gene>
<dbReference type="InterPro" id="IPR016192">
    <property type="entry name" value="APOBEC/CMP_deaminase_Zn-bd"/>
</dbReference>
<feature type="binding site" evidence="7">
    <location>
        <position position="107"/>
    </location>
    <ligand>
        <name>Zn(2+)</name>
        <dbReference type="ChEBI" id="CHEBI:29105"/>
        <note>catalytic</note>
    </ligand>
</feature>
<evidence type="ECO:0000313" key="9">
    <source>
        <dbReference type="EMBL" id="MBC8530730.1"/>
    </source>
</evidence>
<dbReference type="RefSeq" id="WP_249314700.1">
    <property type="nucleotide sequence ID" value="NZ_JACRSR010000001.1"/>
</dbReference>
<comment type="caution">
    <text evidence="9">The sequence shown here is derived from an EMBL/GenBank/DDBJ whole genome shotgun (WGS) entry which is preliminary data.</text>
</comment>
<evidence type="ECO:0000256" key="6">
    <source>
        <dbReference type="PIRSR" id="PIRSR006019-1"/>
    </source>
</evidence>
<comment type="similarity">
    <text evidence="2">Belongs to the cytidine and deoxycytidylate deaminase family.</text>
</comment>
<dbReference type="Pfam" id="PF00383">
    <property type="entry name" value="dCMP_cyt_deam_1"/>
    <property type="match status" value="1"/>
</dbReference>
<feature type="active site" description="Proton donor" evidence="6">
    <location>
        <position position="81"/>
    </location>
</feature>
<reference evidence="9" key="1">
    <citation type="submission" date="2020-08" db="EMBL/GenBank/DDBJ databases">
        <title>Genome public.</title>
        <authorList>
            <person name="Liu C."/>
            <person name="Sun Q."/>
        </authorList>
    </citation>
    <scope>NUCLEOTIDE SEQUENCE</scope>
    <source>
        <strain evidence="9">NSJ-53</strain>
    </source>
</reference>